<reference evidence="1" key="1">
    <citation type="submission" date="2022-11" db="EMBL/GenBank/DDBJ databases">
        <title>beta-Carotene-producing bacterium, Jeongeuplla avenae sp. nov., alleviates the salt stress of Arabidopsis seedlings.</title>
        <authorList>
            <person name="Jiang L."/>
            <person name="Lee J."/>
        </authorList>
    </citation>
    <scope>NUCLEOTIDE SEQUENCE</scope>
    <source>
        <strain evidence="1">DY_R2A_6</strain>
    </source>
</reference>
<evidence type="ECO:0000313" key="2">
    <source>
        <dbReference type="Proteomes" id="UP001163223"/>
    </source>
</evidence>
<dbReference type="EMBL" id="CP113520">
    <property type="protein sequence ID" value="WAJ26110.1"/>
    <property type="molecule type" value="Genomic_DNA"/>
</dbReference>
<name>A0ACD4NH40_9HYPH</name>
<organism evidence="1 2">
    <name type="scientific">Antarcticirhabdus aurantiaca</name>
    <dbReference type="NCBI Taxonomy" id="2606717"/>
    <lineage>
        <taxon>Bacteria</taxon>
        <taxon>Pseudomonadati</taxon>
        <taxon>Pseudomonadota</taxon>
        <taxon>Alphaproteobacteria</taxon>
        <taxon>Hyphomicrobiales</taxon>
        <taxon>Aurantimonadaceae</taxon>
        <taxon>Antarcticirhabdus</taxon>
    </lineage>
</organism>
<protein>
    <submittedName>
        <fullName evidence="1">Uncharacterized protein</fullName>
    </submittedName>
</protein>
<proteinExistence type="predicted"/>
<keyword evidence="2" id="KW-1185">Reference proteome</keyword>
<dbReference type="Proteomes" id="UP001163223">
    <property type="component" value="Chromosome"/>
</dbReference>
<gene>
    <name evidence="1" type="ORF">OXU80_14405</name>
</gene>
<accession>A0ACD4NH40</accession>
<evidence type="ECO:0000313" key="1">
    <source>
        <dbReference type="EMBL" id="WAJ26110.1"/>
    </source>
</evidence>
<sequence length="122" mass="13756">MPPIGIDAMHQSPRIGLDRQDDAGCLLWLDHTGSDAPGWFIDHTLPEFLLIQSHLGWTGFGGIEFNFFRDEAAEPGERERRYLEKHAADGELAPLPPRTEVIDDRSEAARQSRRWLGLPEPA</sequence>